<evidence type="ECO:0000313" key="3">
    <source>
        <dbReference type="Proteomes" id="UP000758155"/>
    </source>
</evidence>
<sequence length="200" mass="21879">MHDGHCRIGSDMIPSYTTFSTDIVINIALTGVFVWLILPVLKNQRGLVTMSGTSQQSPARKPFSIRGVLSSNVESDDRLSQSVKKMLRRNIIGSALTFVAGAINLVIYFVDATSQIAYVCYTLCIVDVVFGVLVVQWLTFGSNETKRNSNQPPAANNVASSQMAFAASRTMPETINTHCKESRQASNGEIDFVTVPETVR</sequence>
<dbReference type="PANTHER" id="PTHR38848:SF3">
    <property type="entry name" value="G-PROTEIN COUPLED RECEPTORS FAMILY 3 PROFILE DOMAIN-CONTAINING PROTEIN"/>
    <property type="match status" value="1"/>
</dbReference>
<keyword evidence="1" id="KW-0812">Transmembrane</keyword>
<organism evidence="2 3">
    <name type="scientific">Didymella heteroderae</name>
    <dbReference type="NCBI Taxonomy" id="1769908"/>
    <lineage>
        <taxon>Eukaryota</taxon>
        <taxon>Fungi</taxon>
        <taxon>Dikarya</taxon>
        <taxon>Ascomycota</taxon>
        <taxon>Pezizomycotina</taxon>
        <taxon>Dothideomycetes</taxon>
        <taxon>Pleosporomycetidae</taxon>
        <taxon>Pleosporales</taxon>
        <taxon>Pleosporineae</taxon>
        <taxon>Didymellaceae</taxon>
        <taxon>Didymella</taxon>
    </lineage>
</organism>
<evidence type="ECO:0000313" key="2">
    <source>
        <dbReference type="EMBL" id="KAF3042346.1"/>
    </source>
</evidence>
<dbReference type="EMBL" id="SWKV01000016">
    <property type="protein sequence ID" value="KAF3042346.1"/>
    <property type="molecule type" value="Genomic_DNA"/>
</dbReference>
<dbReference type="Proteomes" id="UP000758155">
    <property type="component" value="Unassembled WGS sequence"/>
</dbReference>
<dbReference type="AlphaFoldDB" id="A0A9P4WV01"/>
<evidence type="ECO:0000256" key="1">
    <source>
        <dbReference type="SAM" id="Phobius"/>
    </source>
</evidence>
<comment type="caution">
    <text evidence="2">The sequence shown here is derived from an EMBL/GenBank/DDBJ whole genome shotgun (WGS) entry which is preliminary data.</text>
</comment>
<dbReference type="PANTHER" id="PTHR38848">
    <property type="entry name" value="G-PROTEIN COUPLED RECEPTORS FAMILY 3 PROFILE DOMAIN-CONTAINING PROTEIN"/>
    <property type="match status" value="1"/>
</dbReference>
<proteinExistence type="predicted"/>
<keyword evidence="1" id="KW-1133">Transmembrane helix</keyword>
<reference evidence="2" key="1">
    <citation type="submission" date="2019-04" db="EMBL/GenBank/DDBJ databases">
        <title>Sequencing of skin fungus with MAO and IRED activity.</title>
        <authorList>
            <person name="Marsaioli A.J."/>
            <person name="Bonatto J.M.C."/>
            <person name="Reis Junior O."/>
        </authorList>
    </citation>
    <scope>NUCLEOTIDE SEQUENCE</scope>
    <source>
        <strain evidence="2">28M1</strain>
    </source>
</reference>
<keyword evidence="3" id="KW-1185">Reference proteome</keyword>
<protein>
    <submittedName>
        <fullName evidence="2">Uncharacterized protein</fullName>
    </submittedName>
</protein>
<feature type="transmembrane region" description="Helical" evidence="1">
    <location>
        <begin position="91"/>
        <end position="110"/>
    </location>
</feature>
<feature type="transmembrane region" description="Helical" evidence="1">
    <location>
        <begin position="116"/>
        <end position="140"/>
    </location>
</feature>
<accession>A0A9P4WV01</accession>
<keyword evidence="1" id="KW-0472">Membrane</keyword>
<name>A0A9P4WV01_9PLEO</name>
<gene>
    <name evidence="2" type="ORF">E8E12_003836</name>
</gene>
<feature type="transmembrane region" description="Helical" evidence="1">
    <location>
        <begin position="23"/>
        <end position="41"/>
    </location>
</feature>
<dbReference type="OrthoDB" id="3210850at2759"/>